<evidence type="ECO:0000313" key="4">
    <source>
        <dbReference type="EMBL" id="GAA1938738.1"/>
    </source>
</evidence>
<evidence type="ECO:0000256" key="2">
    <source>
        <dbReference type="SAM" id="MobiDB-lite"/>
    </source>
</evidence>
<dbReference type="InterPro" id="IPR009057">
    <property type="entry name" value="Homeodomain-like_sf"/>
</dbReference>
<dbReference type="Proteomes" id="UP001501116">
    <property type="component" value="Unassembled WGS sequence"/>
</dbReference>
<dbReference type="EMBL" id="BAAANN010000001">
    <property type="protein sequence ID" value="GAA1938738.1"/>
    <property type="molecule type" value="Genomic_DNA"/>
</dbReference>
<feature type="domain" description="HTH tetR-type" evidence="3">
    <location>
        <begin position="1"/>
        <end position="41"/>
    </location>
</feature>
<name>A0ABP5BBJ8_9PSEU</name>
<dbReference type="Pfam" id="PF00440">
    <property type="entry name" value="TetR_N"/>
    <property type="match status" value="1"/>
</dbReference>
<proteinExistence type="predicted"/>
<feature type="region of interest" description="Disordered" evidence="2">
    <location>
        <begin position="38"/>
        <end position="104"/>
    </location>
</feature>
<evidence type="ECO:0000259" key="3">
    <source>
        <dbReference type="Pfam" id="PF00440"/>
    </source>
</evidence>
<dbReference type="InterPro" id="IPR001647">
    <property type="entry name" value="HTH_TetR"/>
</dbReference>
<evidence type="ECO:0000313" key="5">
    <source>
        <dbReference type="Proteomes" id="UP001501116"/>
    </source>
</evidence>
<keyword evidence="5" id="KW-1185">Reference proteome</keyword>
<comment type="caution">
    <text evidence="4">The sequence shown here is derived from an EMBL/GenBank/DDBJ whole genome shotgun (WGS) entry which is preliminary data.</text>
</comment>
<accession>A0ABP5BBJ8</accession>
<reference evidence="5" key="1">
    <citation type="journal article" date="2019" name="Int. J. Syst. Evol. Microbiol.">
        <title>The Global Catalogue of Microorganisms (GCM) 10K type strain sequencing project: providing services to taxonomists for standard genome sequencing and annotation.</title>
        <authorList>
            <consortium name="The Broad Institute Genomics Platform"/>
            <consortium name="The Broad Institute Genome Sequencing Center for Infectious Disease"/>
            <person name="Wu L."/>
            <person name="Ma J."/>
        </authorList>
    </citation>
    <scope>NUCLEOTIDE SEQUENCE [LARGE SCALE GENOMIC DNA]</scope>
    <source>
        <strain evidence="5">JCM 14545</strain>
    </source>
</reference>
<evidence type="ECO:0000256" key="1">
    <source>
        <dbReference type="ARBA" id="ARBA00023125"/>
    </source>
</evidence>
<dbReference type="SUPFAM" id="SSF46689">
    <property type="entry name" value="Homeodomain-like"/>
    <property type="match status" value="1"/>
</dbReference>
<sequence>MELLDAGGEGGLTFRALTERLATGPGAIYWHAANKGELLGAGRNPRRGTRPVRRDRGTSVARHTALDAVLPQPLGLGGAGDSVTCGRTRADADVRSVPPSELRG</sequence>
<keyword evidence="1" id="KW-0238">DNA-binding</keyword>
<organism evidence="4 5">
    <name type="scientific">Amycolatopsis minnesotensis</name>
    <dbReference type="NCBI Taxonomy" id="337894"/>
    <lineage>
        <taxon>Bacteria</taxon>
        <taxon>Bacillati</taxon>
        <taxon>Actinomycetota</taxon>
        <taxon>Actinomycetes</taxon>
        <taxon>Pseudonocardiales</taxon>
        <taxon>Pseudonocardiaceae</taxon>
        <taxon>Amycolatopsis</taxon>
    </lineage>
</organism>
<protein>
    <recommendedName>
        <fullName evidence="3">HTH tetR-type domain-containing protein</fullName>
    </recommendedName>
</protein>
<dbReference type="Gene3D" id="1.10.10.60">
    <property type="entry name" value="Homeodomain-like"/>
    <property type="match status" value="1"/>
</dbReference>
<gene>
    <name evidence="4" type="ORF">GCM10009754_02190</name>
</gene>